<dbReference type="Proteomes" id="UP000321250">
    <property type="component" value="Unassembled WGS sequence"/>
</dbReference>
<organism evidence="1 2">
    <name type="scientific">Sphingomonas ginsenosidivorax</name>
    <dbReference type="NCBI Taxonomy" id="862135"/>
    <lineage>
        <taxon>Bacteria</taxon>
        <taxon>Pseudomonadati</taxon>
        <taxon>Pseudomonadota</taxon>
        <taxon>Alphaproteobacteria</taxon>
        <taxon>Sphingomonadales</taxon>
        <taxon>Sphingomonadaceae</taxon>
        <taxon>Sphingomonas</taxon>
    </lineage>
</organism>
<proteinExistence type="predicted"/>
<dbReference type="RefSeq" id="WP_147079649.1">
    <property type="nucleotide sequence ID" value="NZ_VOQR01000001.1"/>
</dbReference>
<dbReference type="EMBL" id="VOQR01000001">
    <property type="protein sequence ID" value="TXC69940.1"/>
    <property type="molecule type" value="Genomic_DNA"/>
</dbReference>
<evidence type="ECO:0000313" key="1">
    <source>
        <dbReference type="EMBL" id="TXC69940.1"/>
    </source>
</evidence>
<keyword evidence="2" id="KW-1185">Reference proteome</keyword>
<protein>
    <submittedName>
        <fullName evidence="1">Uncharacterized protein</fullName>
    </submittedName>
</protein>
<evidence type="ECO:0000313" key="2">
    <source>
        <dbReference type="Proteomes" id="UP000321250"/>
    </source>
</evidence>
<dbReference type="OrthoDB" id="8479208at2"/>
<accession>A0A5C6UBX8</accession>
<name>A0A5C6UBX8_9SPHN</name>
<sequence>MVTNEPTDNPIPDQLDGKALAQMAAADFEYFFLPGLGPKVEISVGNTHSACIRRKDDKVWIAIPAEMAREEITDAARMFFHLIILGHEIAHLVHRHLYAGQQETADYRALEYWADFYGAKVMMALVTFGPRVSQVFKRFFPDGTSFDVPMEHVGEAAGRLIDTVYIPDPRYPAPLLRVGLVNNGITSFLRHEFAGKGVNPIWYYSVFKRVFSATTTRERMVLHPEEMEFDIEPVDRARRWHREMQGNRPAIAPWLKPPVLVYLHTSFDQSDEERAESERIRLRELQAGGFLLDEPGLEPPN</sequence>
<comment type="caution">
    <text evidence="1">The sequence shown here is derived from an EMBL/GenBank/DDBJ whole genome shotgun (WGS) entry which is preliminary data.</text>
</comment>
<dbReference type="AlphaFoldDB" id="A0A5C6UBX8"/>
<reference evidence="1 2" key="1">
    <citation type="journal article" date="2013" name="Antonie Van Leeuwenhoek">
        <title>Sphingomonas ginsenosidivorax sp. nov., with the ability to transform ginsenosides.</title>
        <authorList>
            <person name="Jin X.F."/>
            <person name="Kim J.K."/>
            <person name="Liu Q.M."/>
            <person name="Kang M.S."/>
            <person name="He D."/>
            <person name="Jin F.X."/>
            <person name="Kim S.C."/>
            <person name="Im W.T."/>
        </authorList>
    </citation>
    <scope>NUCLEOTIDE SEQUENCE [LARGE SCALE GENOMIC DNA]</scope>
    <source>
        <strain evidence="1 2">KHI67</strain>
    </source>
</reference>
<gene>
    <name evidence="1" type="ORF">FSB78_02445</name>
</gene>